<organism evidence="2 3">
    <name type="scientific">Pseudorhizobium pelagicum</name>
    <dbReference type="NCBI Taxonomy" id="1509405"/>
    <lineage>
        <taxon>Bacteria</taxon>
        <taxon>Pseudomonadati</taxon>
        <taxon>Pseudomonadota</taxon>
        <taxon>Alphaproteobacteria</taxon>
        <taxon>Hyphomicrobiales</taxon>
        <taxon>Rhizobiaceae</taxon>
        <taxon>Rhizobium/Agrobacterium group</taxon>
        <taxon>Pseudorhizobium</taxon>
    </lineage>
</organism>
<evidence type="ECO:0000256" key="1">
    <source>
        <dbReference type="SAM" id="Phobius"/>
    </source>
</evidence>
<dbReference type="OrthoDB" id="8410606at2"/>
<sequence length="97" mass="10918">MQFDYRATARFMARQSVRLAWTTTQQKWTTSFVVVGLTLATLVMPGFGIAVFGTAFAGWWFAVFIMTLFFGLVGNRVGVGREKATLLRQTQTDARQD</sequence>
<reference evidence="2 3" key="1">
    <citation type="submission" date="2014-06" db="EMBL/GenBank/DDBJ databases">
        <title>Rhizobium pelagicum/R2-400B4.</title>
        <authorList>
            <person name="Kimes N.E."/>
            <person name="Lopez-Perez M."/>
        </authorList>
    </citation>
    <scope>NUCLEOTIDE SEQUENCE [LARGE SCALE GENOMIC DNA]</scope>
    <source>
        <strain evidence="2 3">R2-400B4</strain>
    </source>
</reference>
<dbReference type="AlphaFoldDB" id="A0A922P2M5"/>
<evidence type="ECO:0000313" key="2">
    <source>
        <dbReference type="EMBL" id="KEQ10254.1"/>
    </source>
</evidence>
<evidence type="ECO:0000313" key="3">
    <source>
        <dbReference type="Proteomes" id="UP000052167"/>
    </source>
</evidence>
<feature type="transmembrane region" description="Helical" evidence="1">
    <location>
        <begin position="32"/>
        <end position="53"/>
    </location>
</feature>
<proteinExistence type="predicted"/>
<protein>
    <submittedName>
        <fullName evidence="2">Uncharacterized protein</fullName>
    </submittedName>
</protein>
<keyword evidence="1" id="KW-0812">Transmembrane</keyword>
<keyword evidence="1" id="KW-1133">Transmembrane helix</keyword>
<comment type="caution">
    <text evidence="2">The sequence shown here is derived from an EMBL/GenBank/DDBJ whole genome shotgun (WGS) entry which is preliminary data.</text>
</comment>
<keyword evidence="1" id="KW-0472">Membrane</keyword>
<feature type="transmembrane region" description="Helical" evidence="1">
    <location>
        <begin position="59"/>
        <end position="79"/>
    </location>
</feature>
<name>A0A922P2M5_9HYPH</name>
<dbReference type="EMBL" id="JOKJ01000003">
    <property type="protein sequence ID" value="KEQ10254.1"/>
    <property type="molecule type" value="Genomic_DNA"/>
</dbReference>
<keyword evidence="3" id="KW-1185">Reference proteome</keyword>
<gene>
    <name evidence="2" type="ORF">GV68_15140</name>
</gene>
<dbReference type="Proteomes" id="UP000052167">
    <property type="component" value="Unassembled WGS sequence"/>
</dbReference>
<accession>A0A922P2M5</accession>
<dbReference type="RefSeq" id="WP_037163153.1">
    <property type="nucleotide sequence ID" value="NZ_CAJXID010000001.1"/>
</dbReference>